<dbReference type="InterPro" id="IPR006367">
    <property type="entry name" value="Sirohaem_synthase_N"/>
</dbReference>
<keyword evidence="11" id="KW-0511">Multifunctional enzyme</keyword>
<feature type="active site" description="Proton acceptor" evidence="14">
    <location>
        <position position="227"/>
    </location>
</feature>
<keyword evidence="6" id="KW-0949">S-adenosyl-L-methionine</keyword>
<dbReference type="AlphaFoldDB" id="B8JHG7"/>
<dbReference type="GO" id="GO:0032259">
    <property type="term" value="P:methylation"/>
    <property type="evidence" value="ECO:0007669"/>
    <property type="project" value="UniProtKB-KW"/>
</dbReference>
<dbReference type="GO" id="GO:0009236">
    <property type="term" value="P:cobalamin biosynthetic process"/>
    <property type="evidence" value="ECO:0007669"/>
    <property type="project" value="UniProtKB-KW"/>
</dbReference>
<dbReference type="RefSeq" id="WP_015934489.1">
    <property type="nucleotide sequence ID" value="NC_011891.1"/>
</dbReference>
<dbReference type="InterPro" id="IPR003043">
    <property type="entry name" value="Uropor_MeTrfase_CS"/>
</dbReference>
<keyword evidence="18" id="KW-1185">Reference proteome</keyword>
<dbReference type="InterPro" id="IPR014777">
    <property type="entry name" value="4pyrrole_Mease_sub1"/>
</dbReference>
<comment type="catalytic activity">
    <reaction evidence="13">
        <text>precorrin-2 + NAD(+) = sirohydrochlorin + NADH + 2 H(+)</text>
        <dbReference type="Rhea" id="RHEA:15613"/>
        <dbReference type="ChEBI" id="CHEBI:15378"/>
        <dbReference type="ChEBI" id="CHEBI:57540"/>
        <dbReference type="ChEBI" id="CHEBI:57945"/>
        <dbReference type="ChEBI" id="CHEBI:58351"/>
        <dbReference type="ChEBI" id="CHEBI:58827"/>
        <dbReference type="EC" id="1.3.1.76"/>
    </reaction>
</comment>
<keyword evidence="10" id="KW-0627">Porphyrin biosynthesis</keyword>
<gene>
    <name evidence="17" type="ordered locus">A2cp1_3345</name>
</gene>
<dbReference type="UniPathway" id="UPA00262">
    <property type="reaction ID" value="UER00211"/>
</dbReference>
<evidence type="ECO:0000256" key="2">
    <source>
        <dbReference type="ARBA" id="ARBA00005879"/>
    </source>
</evidence>
<dbReference type="InterPro" id="IPR006366">
    <property type="entry name" value="CobA/CysG_C"/>
</dbReference>
<dbReference type="GO" id="GO:0043115">
    <property type="term" value="F:precorrin-2 dehydrogenase activity"/>
    <property type="evidence" value="ECO:0007669"/>
    <property type="project" value="UniProtKB-EC"/>
</dbReference>
<evidence type="ECO:0000256" key="4">
    <source>
        <dbReference type="ARBA" id="ARBA00022603"/>
    </source>
</evidence>
<dbReference type="Gene3D" id="3.40.1010.10">
    <property type="entry name" value="Cobalt-precorrin-4 Transmethylase, Domain 1"/>
    <property type="match status" value="1"/>
</dbReference>
<dbReference type="SUPFAM" id="SSF75615">
    <property type="entry name" value="Siroheme synthase middle domains-like"/>
    <property type="match status" value="1"/>
</dbReference>
<dbReference type="PROSITE" id="PS00840">
    <property type="entry name" value="SUMT_2"/>
    <property type="match status" value="1"/>
</dbReference>
<evidence type="ECO:0000256" key="8">
    <source>
        <dbReference type="ARBA" id="ARBA00023027"/>
    </source>
</evidence>
<dbReference type="NCBIfam" id="NF004790">
    <property type="entry name" value="PRK06136.1"/>
    <property type="match status" value="1"/>
</dbReference>
<evidence type="ECO:0000256" key="3">
    <source>
        <dbReference type="ARBA" id="ARBA00022573"/>
    </source>
</evidence>
<evidence type="ECO:0000313" key="18">
    <source>
        <dbReference type="Proteomes" id="UP000007089"/>
    </source>
</evidence>
<evidence type="ECO:0000259" key="16">
    <source>
        <dbReference type="Pfam" id="PF00590"/>
    </source>
</evidence>
<evidence type="ECO:0000256" key="12">
    <source>
        <dbReference type="ARBA" id="ARBA00025705"/>
    </source>
</evidence>
<reference evidence="17" key="1">
    <citation type="submission" date="2009-01" db="EMBL/GenBank/DDBJ databases">
        <title>Complete sequence of Anaeromyxobacter dehalogenans 2CP-1.</title>
        <authorList>
            <consortium name="US DOE Joint Genome Institute"/>
            <person name="Lucas S."/>
            <person name="Copeland A."/>
            <person name="Lapidus A."/>
            <person name="Glavina del Rio T."/>
            <person name="Dalin E."/>
            <person name="Tice H."/>
            <person name="Bruce D."/>
            <person name="Goodwin L."/>
            <person name="Pitluck S."/>
            <person name="Saunders E."/>
            <person name="Brettin T."/>
            <person name="Detter J.C."/>
            <person name="Han C."/>
            <person name="Larimer F."/>
            <person name="Land M."/>
            <person name="Hauser L."/>
            <person name="Kyrpides N."/>
            <person name="Ovchinnikova G."/>
            <person name="Beliaev A.S."/>
            <person name="Richardson P."/>
        </authorList>
    </citation>
    <scope>NUCLEOTIDE SEQUENCE</scope>
    <source>
        <strain evidence="17">2CP-1</strain>
    </source>
</reference>
<dbReference type="Gene3D" id="3.40.50.720">
    <property type="entry name" value="NAD(P)-binding Rossmann-like Domain"/>
    <property type="match status" value="1"/>
</dbReference>
<dbReference type="GO" id="GO:0051287">
    <property type="term" value="F:NAD binding"/>
    <property type="evidence" value="ECO:0007669"/>
    <property type="project" value="InterPro"/>
</dbReference>
<accession>B8JHG7</accession>
<keyword evidence="9" id="KW-0456">Lyase</keyword>
<evidence type="ECO:0000256" key="15">
    <source>
        <dbReference type="RuleBase" id="RU003960"/>
    </source>
</evidence>
<dbReference type="CDD" id="cd11642">
    <property type="entry name" value="SUMT"/>
    <property type="match status" value="1"/>
</dbReference>
<dbReference type="FunFam" id="3.40.1010.10:FF:000001">
    <property type="entry name" value="Siroheme synthase"/>
    <property type="match status" value="1"/>
</dbReference>
<dbReference type="GO" id="GO:0051266">
    <property type="term" value="F:sirohydrochlorin ferrochelatase activity"/>
    <property type="evidence" value="ECO:0007669"/>
    <property type="project" value="InterPro"/>
</dbReference>
<dbReference type="PIRSF" id="PIRSF036426">
    <property type="entry name" value="Sirohaem_synth"/>
    <property type="match status" value="1"/>
</dbReference>
<evidence type="ECO:0000256" key="6">
    <source>
        <dbReference type="ARBA" id="ARBA00022691"/>
    </source>
</evidence>
<dbReference type="InterPro" id="IPR000878">
    <property type="entry name" value="4pyrrol_Mease"/>
</dbReference>
<evidence type="ECO:0000256" key="1">
    <source>
        <dbReference type="ARBA" id="ARBA00005010"/>
    </source>
</evidence>
<sequence length="449" mass="46018">MKAPLVPLFVKLAGREVVVVGGGAMAAVRVRQLAEAGARVKVVAPQIREEVAGLAAELVRRPFRGGDLDGAWFAVAAATPEVNRDVAWAAEARRILVNAVDDPEHATAYTAGVVRRGDATVAISTAGRAPALAGLLREAVDALLPPEVAGWVDAAEAERPAWKAARVPLAARRGRLLRALNALHGEPPEAPVPPGFVSLVGAGPGDAGLLTRRGAERLRTADVVLYDALVDPAVLALAPSAHRFHVGKRAGRPSVSQRAIERLLVRAARAGKRVVRLKCGDPFVFGRGGEEALALAAAGVPFEVVPGVSSAVAAPALAGIPVTHRGTSAAFAVVAGHAEASYGPVLDGLAPGTLSLVVLMGVGERAGIAARLRARGWAAETPAALVLGASGELVHTWRGRLADLPGLALPPDRTHLPGTLVVGAVAALSLRSPHSTEAQPAARADARPT</sequence>
<dbReference type="EMBL" id="CP001359">
    <property type="protein sequence ID" value="ACL66679.1"/>
    <property type="molecule type" value="Genomic_DNA"/>
</dbReference>
<dbReference type="Gene3D" id="3.30.160.110">
    <property type="entry name" value="Siroheme synthase, domain 2"/>
    <property type="match status" value="1"/>
</dbReference>
<dbReference type="NCBIfam" id="TIGR01469">
    <property type="entry name" value="cobA_cysG_Cterm"/>
    <property type="match status" value="1"/>
</dbReference>
<dbReference type="PANTHER" id="PTHR45790:SF3">
    <property type="entry name" value="S-ADENOSYL-L-METHIONINE-DEPENDENT UROPORPHYRINOGEN III METHYLTRANSFERASE, CHLOROPLASTIC"/>
    <property type="match status" value="1"/>
</dbReference>
<name>B8JHG7_ANAD2</name>
<evidence type="ECO:0000256" key="9">
    <source>
        <dbReference type="ARBA" id="ARBA00023239"/>
    </source>
</evidence>
<comment type="pathway">
    <text evidence="1">Porphyrin-containing compound metabolism; siroheme biosynthesis; sirohydrochlorin from precorrin-2: step 1/1.</text>
</comment>
<keyword evidence="4 15" id="KW-0489">Methyltransferase</keyword>
<dbReference type="InterPro" id="IPR036291">
    <property type="entry name" value="NAD(P)-bd_dom_sf"/>
</dbReference>
<dbReference type="Proteomes" id="UP000007089">
    <property type="component" value="Chromosome"/>
</dbReference>
<keyword evidence="7" id="KW-0560">Oxidoreductase</keyword>
<dbReference type="KEGG" id="acp:A2cp1_3345"/>
<evidence type="ECO:0000256" key="14">
    <source>
        <dbReference type="PIRSR" id="PIRSR036426-1"/>
    </source>
</evidence>
<organism evidence="17 18">
    <name type="scientific">Anaeromyxobacter dehalogenans (strain ATCC BAA-258 / DSM 21875 / 2CP-1)</name>
    <dbReference type="NCBI Taxonomy" id="455488"/>
    <lineage>
        <taxon>Bacteria</taxon>
        <taxon>Pseudomonadati</taxon>
        <taxon>Myxococcota</taxon>
        <taxon>Myxococcia</taxon>
        <taxon>Myxococcales</taxon>
        <taxon>Cystobacterineae</taxon>
        <taxon>Anaeromyxobacteraceae</taxon>
        <taxon>Anaeromyxobacter</taxon>
    </lineage>
</organism>
<dbReference type="GO" id="GO:0004851">
    <property type="term" value="F:uroporphyrin-III C-methyltransferase activity"/>
    <property type="evidence" value="ECO:0007669"/>
    <property type="project" value="InterPro"/>
</dbReference>
<dbReference type="Pfam" id="PF13241">
    <property type="entry name" value="NAD_binding_7"/>
    <property type="match status" value="1"/>
</dbReference>
<proteinExistence type="inferred from homology"/>
<evidence type="ECO:0000313" key="17">
    <source>
        <dbReference type="EMBL" id="ACL66679.1"/>
    </source>
</evidence>
<keyword evidence="5 15" id="KW-0808">Transferase</keyword>
<comment type="similarity">
    <text evidence="2 15">Belongs to the precorrin methyltransferase family.</text>
</comment>
<dbReference type="GO" id="GO:0019354">
    <property type="term" value="P:siroheme biosynthetic process"/>
    <property type="evidence" value="ECO:0007669"/>
    <property type="project" value="UniProtKB-UniPathway"/>
</dbReference>
<protein>
    <submittedName>
        <fullName evidence="17">Uroporphyrin-III C-methyltransferase</fullName>
    </submittedName>
</protein>
<evidence type="ECO:0000256" key="13">
    <source>
        <dbReference type="ARBA" id="ARBA00047561"/>
    </source>
</evidence>
<evidence type="ECO:0000256" key="10">
    <source>
        <dbReference type="ARBA" id="ARBA00023244"/>
    </source>
</evidence>
<dbReference type="SUPFAM" id="SSF51735">
    <property type="entry name" value="NAD(P)-binding Rossmann-fold domains"/>
    <property type="match status" value="1"/>
</dbReference>
<evidence type="ECO:0000256" key="7">
    <source>
        <dbReference type="ARBA" id="ARBA00023002"/>
    </source>
</evidence>
<dbReference type="InterPro" id="IPR035996">
    <property type="entry name" value="4pyrrol_Methylase_sf"/>
</dbReference>
<dbReference type="Pfam" id="PF00590">
    <property type="entry name" value="TP_methylase"/>
    <property type="match status" value="1"/>
</dbReference>
<dbReference type="InterPro" id="IPR014776">
    <property type="entry name" value="4pyrrole_Mease_sub2"/>
</dbReference>
<evidence type="ECO:0000256" key="11">
    <source>
        <dbReference type="ARBA" id="ARBA00023268"/>
    </source>
</evidence>
<evidence type="ECO:0000256" key="5">
    <source>
        <dbReference type="ARBA" id="ARBA00022679"/>
    </source>
</evidence>
<dbReference type="Gene3D" id="3.30.950.10">
    <property type="entry name" value="Methyltransferase, Cobalt-precorrin-4 Transmethylase, Domain 2"/>
    <property type="match status" value="1"/>
</dbReference>
<dbReference type="HOGENOM" id="CLU_011276_2_0_7"/>
<feature type="active site" description="Proton acceptor" evidence="14">
    <location>
        <position position="248"/>
    </location>
</feature>
<feature type="domain" description="Tetrapyrrole methylase" evidence="16">
    <location>
        <begin position="197"/>
        <end position="404"/>
    </location>
</feature>
<keyword evidence="8" id="KW-0520">NAD</keyword>
<keyword evidence="3" id="KW-0169">Cobalamin biosynthesis</keyword>
<dbReference type="PANTHER" id="PTHR45790">
    <property type="entry name" value="SIROHEME SYNTHASE-RELATED"/>
    <property type="match status" value="1"/>
</dbReference>
<dbReference type="SUPFAM" id="SSF53790">
    <property type="entry name" value="Tetrapyrrole methylase"/>
    <property type="match status" value="1"/>
</dbReference>
<dbReference type="NCBIfam" id="TIGR01470">
    <property type="entry name" value="cysG_Nterm"/>
    <property type="match status" value="1"/>
</dbReference>
<dbReference type="InterPro" id="IPR050161">
    <property type="entry name" value="Siro_Cobalamin_biosynth"/>
</dbReference>
<comment type="pathway">
    <text evidence="12">Porphyrin-containing compound metabolism; siroheme biosynthesis; precorrin-2 from uroporphyrinogen III: step 1/1.</text>
</comment>
<dbReference type="InterPro" id="IPR012409">
    <property type="entry name" value="Sirohaem_synth"/>
</dbReference>